<evidence type="ECO:0000313" key="1">
    <source>
        <dbReference type="EMBL" id="EKC29803.1"/>
    </source>
</evidence>
<dbReference type="AlphaFoldDB" id="K1Q797"/>
<gene>
    <name evidence="1" type="ORF">CGI_10011218</name>
</gene>
<sequence length="126" mass="14764">MRVCKKDGKWYTLDNRRLWVFRNLDIFSITTTLFLFLFKLSPFQCFDESRVMDVGWETINSTTSKENQTKKGVFCGTEQTSVKSRELSFEHLWIYYILGNDIENIPNTFAGVKMLMGRITHISNSS</sequence>
<dbReference type="HOGENOM" id="CLU_1983694_0_0_1"/>
<name>K1Q797_MAGGI</name>
<protein>
    <submittedName>
        <fullName evidence="1">Uncharacterized protein</fullName>
    </submittedName>
</protein>
<reference evidence="1" key="1">
    <citation type="journal article" date="2012" name="Nature">
        <title>The oyster genome reveals stress adaptation and complexity of shell formation.</title>
        <authorList>
            <person name="Zhang G."/>
            <person name="Fang X."/>
            <person name="Guo X."/>
            <person name="Li L."/>
            <person name="Luo R."/>
            <person name="Xu F."/>
            <person name="Yang P."/>
            <person name="Zhang L."/>
            <person name="Wang X."/>
            <person name="Qi H."/>
            <person name="Xiong Z."/>
            <person name="Que H."/>
            <person name="Xie Y."/>
            <person name="Holland P.W."/>
            <person name="Paps J."/>
            <person name="Zhu Y."/>
            <person name="Wu F."/>
            <person name="Chen Y."/>
            <person name="Wang J."/>
            <person name="Peng C."/>
            <person name="Meng J."/>
            <person name="Yang L."/>
            <person name="Liu J."/>
            <person name="Wen B."/>
            <person name="Zhang N."/>
            <person name="Huang Z."/>
            <person name="Zhu Q."/>
            <person name="Feng Y."/>
            <person name="Mount A."/>
            <person name="Hedgecock D."/>
            <person name="Xu Z."/>
            <person name="Liu Y."/>
            <person name="Domazet-Loso T."/>
            <person name="Du Y."/>
            <person name="Sun X."/>
            <person name="Zhang S."/>
            <person name="Liu B."/>
            <person name="Cheng P."/>
            <person name="Jiang X."/>
            <person name="Li J."/>
            <person name="Fan D."/>
            <person name="Wang W."/>
            <person name="Fu W."/>
            <person name="Wang T."/>
            <person name="Wang B."/>
            <person name="Zhang J."/>
            <person name="Peng Z."/>
            <person name="Li Y."/>
            <person name="Li N."/>
            <person name="Wang J."/>
            <person name="Chen M."/>
            <person name="He Y."/>
            <person name="Tan F."/>
            <person name="Song X."/>
            <person name="Zheng Q."/>
            <person name="Huang R."/>
            <person name="Yang H."/>
            <person name="Du X."/>
            <person name="Chen L."/>
            <person name="Yang M."/>
            <person name="Gaffney P.M."/>
            <person name="Wang S."/>
            <person name="Luo L."/>
            <person name="She Z."/>
            <person name="Ming Y."/>
            <person name="Huang W."/>
            <person name="Zhang S."/>
            <person name="Huang B."/>
            <person name="Zhang Y."/>
            <person name="Qu T."/>
            <person name="Ni P."/>
            <person name="Miao G."/>
            <person name="Wang J."/>
            <person name="Wang Q."/>
            <person name="Steinberg C.E."/>
            <person name="Wang H."/>
            <person name="Li N."/>
            <person name="Qian L."/>
            <person name="Zhang G."/>
            <person name="Li Y."/>
            <person name="Yang H."/>
            <person name="Liu X."/>
            <person name="Wang J."/>
            <person name="Yin Y."/>
            <person name="Wang J."/>
        </authorList>
    </citation>
    <scope>NUCLEOTIDE SEQUENCE [LARGE SCALE GENOMIC DNA]</scope>
    <source>
        <strain evidence="1">05x7-T-G4-1.051#20</strain>
    </source>
</reference>
<dbReference type="InParanoid" id="K1Q797"/>
<dbReference type="EMBL" id="JH818550">
    <property type="protein sequence ID" value="EKC29803.1"/>
    <property type="molecule type" value="Genomic_DNA"/>
</dbReference>
<accession>K1Q797</accession>
<organism evidence="1">
    <name type="scientific">Magallana gigas</name>
    <name type="common">Pacific oyster</name>
    <name type="synonym">Crassostrea gigas</name>
    <dbReference type="NCBI Taxonomy" id="29159"/>
    <lineage>
        <taxon>Eukaryota</taxon>
        <taxon>Metazoa</taxon>
        <taxon>Spiralia</taxon>
        <taxon>Lophotrochozoa</taxon>
        <taxon>Mollusca</taxon>
        <taxon>Bivalvia</taxon>
        <taxon>Autobranchia</taxon>
        <taxon>Pteriomorphia</taxon>
        <taxon>Ostreida</taxon>
        <taxon>Ostreoidea</taxon>
        <taxon>Ostreidae</taxon>
        <taxon>Magallana</taxon>
    </lineage>
</organism>
<proteinExistence type="predicted"/>